<gene>
    <name evidence="2" type="ORF">CC80DRAFT_490108</name>
</gene>
<dbReference type="AlphaFoldDB" id="A0A6A5U2Q0"/>
<evidence type="ECO:0000313" key="3">
    <source>
        <dbReference type="Proteomes" id="UP000800035"/>
    </source>
</evidence>
<evidence type="ECO:0000313" key="2">
    <source>
        <dbReference type="EMBL" id="KAF1959135.1"/>
    </source>
</evidence>
<keyword evidence="3" id="KW-1185">Reference proteome</keyword>
<protein>
    <submittedName>
        <fullName evidence="2">Uncharacterized protein</fullName>
    </submittedName>
</protein>
<dbReference type="Proteomes" id="UP000800035">
    <property type="component" value="Unassembled WGS sequence"/>
</dbReference>
<sequence length="87" mass="10093">MHDMWIVQIVGVIVQRCTMLYGVRYFISKTPVRGSLLTIACMHLARLHNPQFNAMICIKSASYRQESMLALLRHKIPKTSYPLYPQL</sequence>
<keyword evidence="1" id="KW-1133">Transmembrane helix</keyword>
<accession>A0A6A5U2Q0</accession>
<reference evidence="2" key="1">
    <citation type="journal article" date="2020" name="Stud. Mycol.">
        <title>101 Dothideomycetes genomes: a test case for predicting lifestyles and emergence of pathogens.</title>
        <authorList>
            <person name="Haridas S."/>
            <person name="Albert R."/>
            <person name="Binder M."/>
            <person name="Bloem J."/>
            <person name="Labutti K."/>
            <person name="Salamov A."/>
            <person name="Andreopoulos B."/>
            <person name="Baker S."/>
            <person name="Barry K."/>
            <person name="Bills G."/>
            <person name="Bluhm B."/>
            <person name="Cannon C."/>
            <person name="Castanera R."/>
            <person name="Culley D."/>
            <person name="Daum C."/>
            <person name="Ezra D."/>
            <person name="Gonzalez J."/>
            <person name="Henrissat B."/>
            <person name="Kuo A."/>
            <person name="Liang C."/>
            <person name="Lipzen A."/>
            <person name="Lutzoni F."/>
            <person name="Magnuson J."/>
            <person name="Mondo S."/>
            <person name="Nolan M."/>
            <person name="Ohm R."/>
            <person name="Pangilinan J."/>
            <person name="Park H.-J."/>
            <person name="Ramirez L."/>
            <person name="Alfaro M."/>
            <person name="Sun H."/>
            <person name="Tritt A."/>
            <person name="Yoshinaga Y."/>
            <person name="Zwiers L.-H."/>
            <person name="Turgeon B."/>
            <person name="Goodwin S."/>
            <person name="Spatafora J."/>
            <person name="Crous P."/>
            <person name="Grigoriev I."/>
        </authorList>
    </citation>
    <scope>NUCLEOTIDE SEQUENCE</scope>
    <source>
        <strain evidence="2">CBS 675.92</strain>
    </source>
</reference>
<keyword evidence="1" id="KW-0472">Membrane</keyword>
<name>A0A6A5U2Q0_9PLEO</name>
<proteinExistence type="predicted"/>
<organism evidence="2 3">
    <name type="scientific">Byssothecium circinans</name>
    <dbReference type="NCBI Taxonomy" id="147558"/>
    <lineage>
        <taxon>Eukaryota</taxon>
        <taxon>Fungi</taxon>
        <taxon>Dikarya</taxon>
        <taxon>Ascomycota</taxon>
        <taxon>Pezizomycotina</taxon>
        <taxon>Dothideomycetes</taxon>
        <taxon>Pleosporomycetidae</taxon>
        <taxon>Pleosporales</taxon>
        <taxon>Massarineae</taxon>
        <taxon>Massarinaceae</taxon>
        <taxon>Byssothecium</taxon>
    </lineage>
</organism>
<feature type="transmembrane region" description="Helical" evidence="1">
    <location>
        <begin position="6"/>
        <end position="27"/>
    </location>
</feature>
<dbReference type="EMBL" id="ML976985">
    <property type="protein sequence ID" value="KAF1959135.1"/>
    <property type="molecule type" value="Genomic_DNA"/>
</dbReference>
<evidence type="ECO:0000256" key="1">
    <source>
        <dbReference type="SAM" id="Phobius"/>
    </source>
</evidence>
<keyword evidence="1" id="KW-0812">Transmembrane</keyword>